<feature type="compositionally biased region" description="Basic and acidic residues" evidence="1">
    <location>
        <begin position="80"/>
        <end position="98"/>
    </location>
</feature>
<dbReference type="InterPro" id="IPR012337">
    <property type="entry name" value="RNaseH-like_sf"/>
</dbReference>
<dbReference type="PANTHER" id="PTHR42648">
    <property type="entry name" value="TRANSPOSASE, PUTATIVE-RELATED"/>
    <property type="match status" value="1"/>
</dbReference>
<reference evidence="2" key="1">
    <citation type="journal article" date="2019" name="Sci. Rep.">
        <title>Draft genome of Tanacetum cinerariifolium, the natural source of mosquito coil.</title>
        <authorList>
            <person name="Yamashiro T."/>
            <person name="Shiraishi A."/>
            <person name="Satake H."/>
            <person name="Nakayama K."/>
        </authorList>
    </citation>
    <scope>NUCLEOTIDE SEQUENCE</scope>
</reference>
<proteinExistence type="predicted"/>
<dbReference type="InterPro" id="IPR036397">
    <property type="entry name" value="RNaseH_sf"/>
</dbReference>
<comment type="caution">
    <text evidence="2">The sequence shown here is derived from an EMBL/GenBank/DDBJ whole genome shotgun (WGS) entry which is preliminary data.</text>
</comment>
<dbReference type="EMBL" id="BKCJ010560006">
    <property type="protein sequence ID" value="GFB13660.1"/>
    <property type="molecule type" value="Genomic_DNA"/>
</dbReference>
<dbReference type="AlphaFoldDB" id="A0A699KVK7"/>
<protein>
    <submittedName>
        <fullName evidence="2">Putative ribonuclease H-like domain-containing protein</fullName>
    </submittedName>
</protein>
<dbReference type="GO" id="GO:0003676">
    <property type="term" value="F:nucleic acid binding"/>
    <property type="evidence" value="ECO:0007669"/>
    <property type="project" value="InterPro"/>
</dbReference>
<gene>
    <name evidence="2" type="ORF">Tci_685631</name>
</gene>
<feature type="non-terminal residue" evidence="2">
    <location>
        <position position="1"/>
    </location>
</feature>
<feature type="compositionally biased region" description="Basic and acidic residues" evidence="1">
    <location>
        <begin position="106"/>
        <end position="115"/>
    </location>
</feature>
<accession>A0A699KVK7</accession>
<name>A0A699KVK7_TANCI</name>
<organism evidence="2">
    <name type="scientific">Tanacetum cinerariifolium</name>
    <name type="common">Dalmatian daisy</name>
    <name type="synonym">Chrysanthemum cinerariifolium</name>
    <dbReference type="NCBI Taxonomy" id="118510"/>
    <lineage>
        <taxon>Eukaryota</taxon>
        <taxon>Viridiplantae</taxon>
        <taxon>Streptophyta</taxon>
        <taxon>Embryophyta</taxon>
        <taxon>Tracheophyta</taxon>
        <taxon>Spermatophyta</taxon>
        <taxon>Magnoliopsida</taxon>
        <taxon>eudicotyledons</taxon>
        <taxon>Gunneridae</taxon>
        <taxon>Pentapetalae</taxon>
        <taxon>asterids</taxon>
        <taxon>campanulids</taxon>
        <taxon>Asterales</taxon>
        <taxon>Asteraceae</taxon>
        <taxon>Asteroideae</taxon>
        <taxon>Anthemideae</taxon>
        <taxon>Anthemidinae</taxon>
        <taxon>Tanacetum</taxon>
    </lineage>
</organism>
<evidence type="ECO:0000256" key="1">
    <source>
        <dbReference type="SAM" id="MobiDB-lite"/>
    </source>
</evidence>
<feature type="region of interest" description="Disordered" evidence="1">
    <location>
        <begin position="78"/>
        <end position="116"/>
    </location>
</feature>
<dbReference type="Gene3D" id="3.30.420.10">
    <property type="entry name" value="Ribonuclease H-like superfamily/Ribonuclease H"/>
    <property type="match status" value="1"/>
</dbReference>
<dbReference type="SUPFAM" id="SSF53098">
    <property type="entry name" value="Ribonuclease H-like"/>
    <property type="match status" value="1"/>
</dbReference>
<dbReference type="PANTHER" id="PTHR42648:SF32">
    <property type="entry name" value="RIBONUCLEASE H-LIKE DOMAIN, GAG-PRE-INTEGRASE DOMAIN PROTEIN-RELATED"/>
    <property type="match status" value="1"/>
</dbReference>
<sequence length="207" mass="23512">NRIEFKNGEMNQFYEMKGILRQFSVARTPQQNRVAERRNKTLIKAGSRPDWLFDIDALTRTMNYKTIVARTQSNYFTDLKSSHDNGFKPSSDEGKKVNEVPGKGNKCNDQEKEDNVNSTNNVHIVSSIVNVAGTNEDNELTFDPNMHALEDVGTFDFSNEDEDDDDIVADMNNMDTTIQVSPVPTTRIHKDHPFDQVIGDLHLATQM</sequence>
<dbReference type="InterPro" id="IPR039537">
    <property type="entry name" value="Retrotran_Ty1/copia-like"/>
</dbReference>
<evidence type="ECO:0000313" key="2">
    <source>
        <dbReference type="EMBL" id="GFB13660.1"/>
    </source>
</evidence>